<dbReference type="AlphaFoldDB" id="A0A0E9S7Y7"/>
<dbReference type="EMBL" id="GBXM01071807">
    <property type="protein sequence ID" value="JAH36770.1"/>
    <property type="molecule type" value="Transcribed_RNA"/>
</dbReference>
<protein>
    <submittedName>
        <fullName evidence="1">Uncharacterized protein</fullName>
    </submittedName>
</protein>
<organism evidence="1">
    <name type="scientific">Anguilla anguilla</name>
    <name type="common">European freshwater eel</name>
    <name type="synonym">Muraena anguilla</name>
    <dbReference type="NCBI Taxonomy" id="7936"/>
    <lineage>
        <taxon>Eukaryota</taxon>
        <taxon>Metazoa</taxon>
        <taxon>Chordata</taxon>
        <taxon>Craniata</taxon>
        <taxon>Vertebrata</taxon>
        <taxon>Euteleostomi</taxon>
        <taxon>Actinopterygii</taxon>
        <taxon>Neopterygii</taxon>
        <taxon>Teleostei</taxon>
        <taxon>Anguilliformes</taxon>
        <taxon>Anguillidae</taxon>
        <taxon>Anguilla</taxon>
    </lineage>
</organism>
<reference evidence="1" key="2">
    <citation type="journal article" date="2015" name="Fish Shellfish Immunol.">
        <title>Early steps in the European eel (Anguilla anguilla)-Vibrio vulnificus interaction in the gills: Role of the RtxA13 toxin.</title>
        <authorList>
            <person name="Callol A."/>
            <person name="Pajuelo D."/>
            <person name="Ebbesson L."/>
            <person name="Teles M."/>
            <person name="MacKenzie S."/>
            <person name="Amaro C."/>
        </authorList>
    </citation>
    <scope>NUCLEOTIDE SEQUENCE</scope>
</reference>
<name>A0A0E9S7Y7_ANGAN</name>
<accession>A0A0E9S7Y7</accession>
<reference evidence="1" key="1">
    <citation type="submission" date="2014-11" db="EMBL/GenBank/DDBJ databases">
        <authorList>
            <person name="Amaro Gonzalez C."/>
        </authorList>
    </citation>
    <scope>NUCLEOTIDE SEQUENCE</scope>
</reference>
<proteinExistence type="predicted"/>
<evidence type="ECO:0000313" key="1">
    <source>
        <dbReference type="EMBL" id="JAH36770.1"/>
    </source>
</evidence>
<sequence length="29" mass="3201">MSDSLKYCCCNFTLGSVSDYCVLAEMMGE</sequence>